<evidence type="ECO:0000256" key="3">
    <source>
        <dbReference type="ARBA" id="ARBA00003877"/>
    </source>
</evidence>
<evidence type="ECO:0000256" key="5">
    <source>
        <dbReference type="ARBA" id="ARBA00011738"/>
    </source>
</evidence>
<comment type="similarity">
    <text evidence="4">Belongs to the thymidine/pyrimidine-nucleoside phosphorylase family.</text>
</comment>
<dbReference type="Proteomes" id="UP000721415">
    <property type="component" value="Unassembled WGS sequence"/>
</dbReference>
<dbReference type="Pfam" id="PF07831">
    <property type="entry name" value="PYNP_C"/>
    <property type="match status" value="1"/>
</dbReference>
<keyword evidence="8 13" id="KW-0328">Glycosyltransferase</keyword>
<dbReference type="InterPro" id="IPR017872">
    <property type="entry name" value="Pyrmidine_PPase_CS"/>
</dbReference>
<accession>A0ABS0LQF0</accession>
<evidence type="ECO:0000256" key="10">
    <source>
        <dbReference type="ARBA" id="ARBA00048453"/>
    </source>
</evidence>
<comment type="caution">
    <text evidence="13">The sequence shown here is derived from an EMBL/GenBank/DDBJ whole genome shotgun (WGS) entry which is preliminary data.</text>
</comment>
<dbReference type="InterPro" id="IPR035902">
    <property type="entry name" value="Nuc_phospho_transferase"/>
</dbReference>
<dbReference type="InterPro" id="IPR018090">
    <property type="entry name" value="Pyrmidine_PPas_bac/euk"/>
</dbReference>
<dbReference type="InterPro" id="IPR036320">
    <property type="entry name" value="Glycosyl_Trfase_fam3_N_dom_sf"/>
</dbReference>
<dbReference type="Gene3D" id="3.90.1170.30">
    <property type="entry name" value="Pyrimidine nucleoside phosphorylase-like, C-terminal domain"/>
    <property type="match status" value="1"/>
</dbReference>
<evidence type="ECO:0000256" key="2">
    <source>
        <dbReference type="ARBA" id="ARBA00001958"/>
    </source>
</evidence>
<comment type="function">
    <text evidence="3">Catalyzes phosphorolysis of the pyrimidine nucleosides uridine, thymidine and 2'-deoxyuridine with the formation of the corresponding pyrimidine base and ribose-1-phosphate.</text>
</comment>
<comment type="catalytic activity">
    <reaction evidence="11">
        <text>thymidine + phosphate = 2-deoxy-alpha-D-ribose 1-phosphate + thymine</text>
        <dbReference type="Rhea" id="RHEA:16037"/>
        <dbReference type="ChEBI" id="CHEBI:17748"/>
        <dbReference type="ChEBI" id="CHEBI:17821"/>
        <dbReference type="ChEBI" id="CHEBI:43474"/>
        <dbReference type="ChEBI" id="CHEBI:57259"/>
        <dbReference type="EC" id="2.4.2.2"/>
    </reaction>
</comment>
<dbReference type="Gene3D" id="1.20.970.10">
    <property type="entry name" value="Transferase, Pyrimidine Nucleoside Phosphorylase, Chain C"/>
    <property type="match status" value="1"/>
</dbReference>
<dbReference type="SUPFAM" id="SSF52418">
    <property type="entry name" value="Nucleoside phosphorylase/phosphoribosyltransferase catalytic domain"/>
    <property type="match status" value="1"/>
</dbReference>
<dbReference type="Pfam" id="PF00591">
    <property type="entry name" value="Glycos_transf_3"/>
    <property type="match status" value="1"/>
</dbReference>
<evidence type="ECO:0000256" key="11">
    <source>
        <dbReference type="ARBA" id="ARBA00048525"/>
    </source>
</evidence>
<name>A0ABS0LQF0_9LACT</name>
<dbReference type="PROSITE" id="PS00647">
    <property type="entry name" value="THYMID_PHOSPHORYLASE"/>
    <property type="match status" value="1"/>
</dbReference>
<comment type="catalytic activity">
    <reaction evidence="10">
        <text>uridine + phosphate = alpha-D-ribose 1-phosphate + uracil</text>
        <dbReference type="Rhea" id="RHEA:24388"/>
        <dbReference type="ChEBI" id="CHEBI:16704"/>
        <dbReference type="ChEBI" id="CHEBI:17568"/>
        <dbReference type="ChEBI" id="CHEBI:43474"/>
        <dbReference type="ChEBI" id="CHEBI:57720"/>
        <dbReference type="EC" id="2.4.2.2"/>
    </reaction>
</comment>
<dbReference type="Gene3D" id="3.40.1030.10">
    <property type="entry name" value="Nucleoside phosphorylase/phosphoribosyltransferase catalytic domain"/>
    <property type="match status" value="1"/>
</dbReference>
<dbReference type="SUPFAM" id="SSF54680">
    <property type="entry name" value="Pyrimidine nucleoside phosphorylase C-terminal domain"/>
    <property type="match status" value="1"/>
</dbReference>
<feature type="domain" description="Pyrimidine nucleoside phosphorylase C-terminal" evidence="12">
    <location>
        <begin position="345"/>
        <end position="418"/>
    </location>
</feature>
<sequence length="432" mass="46049">MRMVDLIRKKQENIELSELEIQFIIKGFTEGIIPDYQMSAFNMATYFTGMTDQEVSDLTMAMVKSGDQIDLSEIKGIKVDKHSTGGVGDTTTLILAPLVAACGVPVAKMSGRGLGHTGGTIDKLESIPGFQFEFSQDEFIELVNRHHVAIVGQTGNLTPADKKLYALRDVTATVQSIPLIASSIMSKKIAAGADAIVLDVKVGEGAFMKTLEEAQDLAQTMVRIGQNVGRKTLAVISNMDQPLGNAIGNTLEVIEAVATLKGQGPADLTELCLLLGAQMLVASNLVTSLEAGERLLQDKIESGAALEKFGEFIDAQGGDSSFINDSSLLGSARYQIPFKAKRSGILSHWVADSVGEAAMVLGAGRALKDDKIDPTVGIVLQAKVGDKVQEGDVLAIIHSNDENVADSLSRMEAAVEISDSVELLPLVYDIIE</sequence>
<dbReference type="InterPro" id="IPR000053">
    <property type="entry name" value="Thymidine/pyrmidine_PPase"/>
</dbReference>
<evidence type="ECO:0000256" key="1">
    <source>
        <dbReference type="ARBA" id="ARBA00001066"/>
    </source>
</evidence>
<evidence type="ECO:0000256" key="7">
    <source>
        <dbReference type="ARBA" id="ARBA00014680"/>
    </source>
</evidence>
<gene>
    <name evidence="13" type="ORF">HZY91_05725</name>
</gene>
<keyword evidence="9 13" id="KW-0808">Transferase</keyword>
<comment type="cofactor">
    <cofactor evidence="2">
        <name>K(+)</name>
        <dbReference type="ChEBI" id="CHEBI:29103"/>
    </cofactor>
</comment>
<dbReference type="PIRSF" id="PIRSF000478">
    <property type="entry name" value="TP_PyNP"/>
    <property type="match status" value="1"/>
</dbReference>
<dbReference type="InterPro" id="IPR017459">
    <property type="entry name" value="Glycosyl_Trfase_fam3_N_dom"/>
</dbReference>
<evidence type="ECO:0000256" key="9">
    <source>
        <dbReference type="ARBA" id="ARBA00022679"/>
    </source>
</evidence>
<comment type="catalytic activity">
    <reaction evidence="1">
        <text>2'-deoxyuridine + phosphate = 2-deoxy-alpha-D-ribose 1-phosphate + uracil</text>
        <dbReference type="Rhea" id="RHEA:22824"/>
        <dbReference type="ChEBI" id="CHEBI:16450"/>
        <dbReference type="ChEBI" id="CHEBI:17568"/>
        <dbReference type="ChEBI" id="CHEBI:43474"/>
        <dbReference type="ChEBI" id="CHEBI:57259"/>
        <dbReference type="EC" id="2.4.2.2"/>
    </reaction>
</comment>
<dbReference type="InterPro" id="IPR036566">
    <property type="entry name" value="PYNP-like_C_sf"/>
</dbReference>
<dbReference type="SMART" id="SM00941">
    <property type="entry name" value="PYNP_C"/>
    <property type="match status" value="1"/>
</dbReference>
<dbReference type="InterPro" id="IPR013102">
    <property type="entry name" value="PYNP_C"/>
</dbReference>
<dbReference type="EC" id="2.4.2.2" evidence="6"/>
<dbReference type="PANTHER" id="PTHR10515">
    <property type="entry name" value="THYMIDINE PHOSPHORYLASE"/>
    <property type="match status" value="1"/>
</dbReference>
<evidence type="ECO:0000313" key="13">
    <source>
        <dbReference type="EMBL" id="MBG9986390.1"/>
    </source>
</evidence>
<dbReference type="NCBIfam" id="NF004490">
    <property type="entry name" value="PRK05820.1"/>
    <property type="match status" value="1"/>
</dbReference>
<evidence type="ECO:0000259" key="12">
    <source>
        <dbReference type="SMART" id="SM00941"/>
    </source>
</evidence>
<keyword evidence="14" id="KW-1185">Reference proteome</keyword>
<evidence type="ECO:0000256" key="6">
    <source>
        <dbReference type="ARBA" id="ARBA00011889"/>
    </source>
</evidence>
<evidence type="ECO:0000256" key="8">
    <source>
        <dbReference type="ARBA" id="ARBA00022676"/>
    </source>
</evidence>
<dbReference type="Pfam" id="PF02885">
    <property type="entry name" value="Glycos_trans_3N"/>
    <property type="match status" value="1"/>
</dbReference>
<dbReference type="GO" id="GO:0016154">
    <property type="term" value="F:pyrimidine-nucleoside phosphorylase activity"/>
    <property type="evidence" value="ECO:0007669"/>
    <property type="project" value="UniProtKB-EC"/>
</dbReference>
<evidence type="ECO:0000313" key="14">
    <source>
        <dbReference type="Proteomes" id="UP000721415"/>
    </source>
</evidence>
<proteinExistence type="inferred from homology"/>
<dbReference type="EMBL" id="JACBXQ010000003">
    <property type="protein sequence ID" value="MBG9986390.1"/>
    <property type="molecule type" value="Genomic_DNA"/>
</dbReference>
<dbReference type="InterPro" id="IPR000312">
    <property type="entry name" value="Glycosyl_Trfase_fam3"/>
</dbReference>
<dbReference type="NCBIfam" id="NF004747">
    <property type="entry name" value="PRK06078.1"/>
    <property type="match status" value="1"/>
</dbReference>
<dbReference type="SUPFAM" id="SSF47648">
    <property type="entry name" value="Nucleoside phosphorylase/phosphoribosyltransferase N-terminal domain"/>
    <property type="match status" value="1"/>
</dbReference>
<dbReference type="RefSeq" id="WP_197115313.1">
    <property type="nucleotide sequence ID" value="NZ_JACBXQ010000003.1"/>
</dbReference>
<comment type="subunit">
    <text evidence="5">Homodimer.</text>
</comment>
<reference evidence="13 14" key="1">
    <citation type="submission" date="2020-07" db="EMBL/GenBank/DDBJ databases">
        <title>Facklamia lactis sp. nov., isolated from raw milk.</title>
        <authorList>
            <person name="Doll E.V."/>
            <person name="Huptas C."/>
            <person name="Staib L."/>
            <person name="Wenning M."/>
            <person name="Scherer S."/>
        </authorList>
    </citation>
    <scope>NUCLEOTIDE SEQUENCE [LARGE SCALE GENOMIC DNA]</scope>
    <source>
        <strain evidence="13 14">DSM 111018</strain>
    </source>
</reference>
<protein>
    <recommendedName>
        <fullName evidence="7">Pyrimidine-nucleoside phosphorylase</fullName>
        <ecNumber evidence="6">2.4.2.2</ecNumber>
    </recommendedName>
</protein>
<dbReference type="NCBIfam" id="TIGR02644">
    <property type="entry name" value="Y_phosphoryl"/>
    <property type="match status" value="1"/>
</dbReference>
<organism evidence="13 14">
    <name type="scientific">Facklamia lactis</name>
    <dbReference type="NCBI Taxonomy" id="2749967"/>
    <lineage>
        <taxon>Bacteria</taxon>
        <taxon>Bacillati</taxon>
        <taxon>Bacillota</taxon>
        <taxon>Bacilli</taxon>
        <taxon>Lactobacillales</taxon>
        <taxon>Aerococcaceae</taxon>
        <taxon>Facklamia</taxon>
    </lineage>
</organism>
<evidence type="ECO:0000256" key="4">
    <source>
        <dbReference type="ARBA" id="ARBA00006915"/>
    </source>
</evidence>
<dbReference type="PANTHER" id="PTHR10515:SF0">
    <property type="entry name" value="THYMIDINE PHOSPHORYLASE"/>
    <property type="match status" value="1"/>
</dbReference>